<accession>A0ABY1Q9V7</accession>
<keyword evidence="2" id="KW-0813">Transport</keyword>
<evidence type="ECO:0000256" key="2">
    <source>
        <dbReference type="ARBA" id="ARBA00022448"/>
    </source>
</evidence>
<feature type="domain" description="Major facilitator superfamily (MFS) profile" evidence="8">
    <location>
        <begin position="20"/>
        <end position="404"/>
    </location>
</feature>
<evidence type="ECO:0000313" key="9">
    <source>
        <dbReference type="EMBL" id="SMP64799.1"/>
    </source>
</evidence>
<name>A0ABY1Q9V7_9BURK</name>
<evidence type="ECO:0000256" key="6">
    <source>
        <dbReference type="ARBA" id="ARBA00023136"/>
    </source>
</evidence>
<dbReference type="CDD" id="cd17324">
    <property type="entry name" value="MFS_NepI_like"/>
    <property type="match status" value="1"/>
</dbReference>
<dbReference type="PROSITE" id="PS50850">
    <property type="entry name" value="MFS"/>
    <property type="match status" value="1"/>
</dbReference>
<feature type="transmembrane region" description="Helical" evidence="7">
    <location>
        <begin position="315"/>
        <end position="332"/>
    </location>
</feature>
<evidence type="ECO:0000313" key="10">
    <source>
        <dbReference type="Proteomes" id="UP001158049"/>
    </source>
</evidence>
<dbReference type="RefSeq" id="WP_283442940.1">
    <property type="nucleotide sequence ID" value="NZ_FXUL01000010.1"/>
</dbReference>
<dbReference type="PANTHER" id="PTHR42718:SF46">
    <property type="entry name" value="BLR6921 PROTEIN"/>
    <property type="match status" value="1"/>
</dbReference>
<evidence type="ECO:0000256" key="5">
    <source>
        <dbReference type="ARBA" id="ARBA00022989"/>
    </source>
</evidence>
<dbReference type="InterPro" id="IPR020846">
    <property type="entry name" value="MFS_dom"/>
</dbReference>
<protein>
    <submittedName>
        <fullName evidence="9">Predicted arabinose efflux permease, MFS family</fullName>
    </submittedName>
</protein>
<dbReference type="EMBL" id="FXUL01000010">
    <property type="protein sequence ID" value="SMP64799.1"/>
    <property type="molecule type" value="Genomic_DNA"/>
</dbReference>
<keyword evidence="5 7" id="KW-1133">Transmembrane helix</keyword>
<evidence type="ECO:0000259" key="8">
    <source>
        <dbReference type="PROSITE" id="PS50850"/>
    </source>
</evidence>
<comment type="caution">
    <text evidence="9">The sequence shown here is derived from an EMBL/GenBank/DDBJ whole genome shotgun (WGS) entry which is preliminary data.</text>
</comment>
<feature type="transmembrane region" description="Helical" evidence="7">
    <location>
        <begin position="144"/>
        <end position="166"/>
    </location>
</feature>
<feature type="transmembrane region" description="Helical" evidence="7">
    <location>
        <begin position="81"/>
        <end position="105"/>
    </location>
</feature>
<dbReference type="Gene3D" id="1.20.1250.20">
    <property type="entry name" value="MFS general substrate transporter like domains"/>
    <property type="match status" value="1"/>
</dbReference>
<gene>
    <name evidence="9" type="ORF">SAMN06295970_11096</name>
</gene>
<feature type="transmembrane region" description="Helical" evidence="7">
    <location>
        <begin position="49"/>
        <end position="69"/>
    </location>
</feature>
<dbReference type="Pfam" id="PF07690">
    <property type="entry name" value="MFS_1"/>
    <property type="match status" value="1"/>
</dbReference>
<dbReference type="InterPro" id="IPR036259">
    <property type="entry name" value="MFS_trans_sf"/>
</dbReference>
<evidence type="ECO:0000256" key="3">
    <source>
        <dbReference type="ARBA" id="ARBA00022475"/>
    </source>
</evidence>
<feature type="transmembrane region" description="Helical" evidence="7">
    <location>
        <begin position="230"/>
        <end position="253"/>
    </location>
</feature>
<dbReference type="SUPFAM" id="SSF103473">
    <property type="entry name" value="MFS general substrate transporter"/>
    <property type="match status" value="1"/>
</dbReference>
<feature type="transmembrane region" description="Helical" evidence="7">
    <location>
        <begin position="111"/>
        <end position="132"/>
    </location>
</feature>
<keyword evidence="6 7" id="KW-0472">Membrane</keyword>
<evidence type="ECO:0000256" key="7">
    <source>
        <dbReference type="SAM" id="Phobius"/>
    </source>
</evidence>
<evidence type="ECO:0000256" key="1">
    <source>
        <dbReference type="ARBA" id="ARBA00004651"/>
    </source>
</evidence>
<keyword evidence="3" id="KW-1003">Cell membrane</keyword>
<dbReference type="PANTHER" id="PTHR42718">
    <property type="entry name" value="MAJOR FACILITATOR SUPERFAMILY MULTIDRUG TRANSPORTER MFSC"/>
    <property type="match status" value="1"/>
</dbReference>
<feature type="transmembrane region" description="Helical" evidence="7">
    <location>
        <begin position="380"/>
        <end position="397"/>
    </location>
</feature>
<feature type="transmembrane region" description="Helical" evidence="7">
    <location>
        <begin position="293"/>
        <end position="309"/>
    </location>
</feature>
<proteinExistence type="predicted"/>
<comment type="subcellular location">
    <subcellularLocation>
        <location evidence="1">Cell membrane</location>
        <topology evidence="1">Multi-pass membrane protein</topology>
    </subcellularLocation>
</comment>
<evidence type="ECO:0000256" key="4">
    <source>
        <dbReference type="ARBA" id="ARBA00022692"/>
    </source>
</evidence>
<keyword evidence="10" id="KW-1185">Reference proteome</keyword>
<sequence length="413" mass="43222">MTTTSDPAAPLPPTPIPRAAIVVLSMAAFGSGMSLRLTDPQLPRLAAEFGVSLASASYVITCFSVAYGFSQLFFGPVGDRFGKYLVIAWGCACCALTALLCAVAPSFSMLLAARLLAGATAASLIPLSMAWIGDVIPYDERQPVLARFLLGQILGVSAGVFVGGLAADFLSWRLPFFAVSLGFVLISITLFRLNRQLPDYARRTSRVEGAVLARMIREFSQVLSGRWAKVVLATVFIEGMCLYGAFAFIATHVHVVHGIPLSQAGLLVMLFGFGGVLFAVGAGALVRRLGETGLTRWGAVIASGALLVTGVAPHWAWAIPGCFLTGLGFYMLHNTLQINATQMAPERRGAAVSAFASCFFLGQSLGVGIAGVIADRLGTMPVLVAGAVGMLCVGLNFSRLQVQRARAGAAAGA</sequence>
<feature type="transmembrane region" description="Helical" evidence="7">
    <location>
        <begin position="265"/>
        <end position="286"/>
    </location>
</feature>
<organism evidence="9 10">
    <name type="scientific">Noviherbaspirillum suwonense</name>
    <dbReference type="NCBI Taxonomy" id="1224511"/>
    <lineage>
        <taxon>Bacteria</taxon>
        <taxon>Pseudomonadati</taxon>
        <taxon>Pseudomonadota</taxon>
        <taxon>Betaproteobacteria</taxon>
        <taxon>Burkholderiales</taxon>
        <taxon>Oxalobacteraceae</taxon>
        <taxon>Noviherbaspirillum</taxon>
    </lineage>
</organism>
<feature type="transmembrane region" description="Helical" evidence="7">
    <location>
        <begin position="172"/>
        <end position="193"/>
    </location>
</feature>
<reference evidence="9 10" key="1">
    <citation type="submission" date="2017-05" db="EMBL/GenBank/DDBJ databases">
        <authorList>
            <person name="Varghese N."/>
            <person name="Submissions S."/>
        </authorList>
    </citation>
    <scope>NUCLEOTIDE SEQUENCE [LARGE SCALE GENOMIC DNA]</scope>
    <source>
        <strain evidence="9 10">DSM 26001</strain>
    </source>
</reference>
<dbReference type="InterPro" id="IPR011701">
    <property type="entry name" value="MFS"/>
</dbReference>
<keyword evidence="4 7" id="KW-0812">Transmembrane</keyword>
<feature type="transmembrane region" description="Helical" evidence="7">
    <location>
        <begin position="352"/>
        <end position="374"/>
    </location>
</feature>
<dbReference type="Proteomes" id="UP001158049">
    <property type="component" value="Unassembled WGS sequence"/>
</dbReference>